<feature type="transmembrane region" description="Helical" evidence="2">
    <location>
        <begin position="489"/>
        <end position="510"/>
    </location>
</feature>
<feature type="compositionally biased region" description="Acidic residues" evidence="1">
    <location>
        <begin position="625"/>
        <end position="635"/>
    </location>
</feature>
<keyword evidence="2" id="KW-0472">Membrane</keyword>
<keyword evidence="2" id="KW-0812">Transmembrane</keyword>
<feature type="transmembrane region" description="Helical" evidence="2">
    <location>
        <begin position="307"/>
        <end position="326"/>
    </location>
</feature>
<proteinExistence type="predicted"/>
<feature type="transmembrane region" description="Helical" evidence="2">
    <location>
        <begin position="446"/>
        <end position="468"/>
    </location>
</feature>
<keyword evidence="2" id="KW-1133">Transmembrane helix</keyword>
<dbReference type="Proteomes" id="UP001165060">
    <property type="component" value="Unassembled WGS sequence"/>
</dbReference>
<sequence>MTSVPISMQQYFAFVRPAADFDEGDGLELGRLLYYQLSKVRKNADELREELNTFIERTTVLRECEYKYRFLDELLFHIIRNKNRVGAVQSSYAVKTKLLSLTSNEAGRIGRSLAMMLMTNTNSRAAAEEYIFKYPALEELAAKFRWFKPMLGGIAEELMSNVLYGTKARAAVGGTVSTSDMVSDGVVLVNYFRTGRTGFAHALLAMIGANMLIQLTITWIQTRRVKKGRKKKFLLEAAATLTCTKPGLDAWRVARGAEQPQGAPFSPLVEMSYARAVEAATEGIPGLVLQLVAALTGGVAGRSKRMLFSLAISAASVGLAGTSIWYDTDTDPGKRQGNPRWRGMVPDQGRGKAYTVAFVMCSLQALARGGTTALLAATNSSWMRAFVALDLGIFFAYKLSRRDFLTYVSLPFWSSVGVSMVMRTVVKCVGDFTGSPLLLLPNHMGGTYWLANLLSTHVFMMLAVFIYAKFYDESKGDGYKINSSTLWKCAAALTTTWALLFGYFATQIVVPKYRHLLFSTISGKQYSQDHFLEGNTDEEKMQVFRANRLHWEADIGEEVKAWTLENWARLEGKAWFDAKIKEKVPDGYIPAEALQKLGGRMRKRRGSAARSIKESMGGGEGGGEVVEEEGTGGGV</sequence>
<feature type="transmembrane region" description="Helical" evidence="2">
    <location>
        <begin position="404"/>
        <end position="426"/>
    </location>
</feature>
<organism evidence="3 4">
    <name type="scientific">Tetraparma gracilis</name>
    <dbReference type="NCBI Taxonomy" id="2962635"/>
    <lineage>
        <taxon>Eukaryota</taxon>
        <taxon>Sar</taxon>
        <taxon>Stramenopiles</taxon>
        <taxon>Ochrophyta</taxon>
        <taxon>Bolidophyceae</taxon>
        <taxon>Parmales</taxon>
        <taxon>Triparmaceae</taxon>
        <taxon>Tetraparma</taxon>
    </lineage>
</organism>
<dbReference type="EMBL" id="BRYB01000851">
    <property type="protein sequence ID" value="GMI38993.1"/>
    <property type="molecule type" value="Genomic_DNA"/>
</dbReference>
<evidence type="ECO:0000313" key="3">
    <source>
        <dbReference type="EMBL" id="GMI38993.1"/>
    </source>
</evidence>
<protein>
    <submittedName>
        <fullName evidence="3">Uncharacterized protein</fullName>
    </submittedName>
</protein>
<reference evidence="3 4" key="1">
    <citation type="journal article" date="2023" name="Commun. Biol.">
        <title>Genome analysis of Parmales, the sister group of diatoms, reveals the evolutionary specialization of diatoms from phago-mixotrophs to photoautotrophs.</title>
        <authorList>
            <person name="Ban H."/>
            <person name="Sato S."/>
            <person name="Yoshikawa S."/>
            <person name="Yamada K."/>
            <person name="Nakamura Y."/>
            <person name="Ichinomiya M."/>
            <person name="Sato N."/>
            <person name="Blanc-Mathieu R."/>
            <person name="Endo H."/>
            <person name="Kuwata A."/>
            <person name="Ogata H."/>
        </authorList>
    </citation>
    <scope>NUCLEOTIDE SEQUENCE [LARGE SCALE GENOMIC DNA]</scope>
</reference>
<keyword evidence="4" id="KW-1185">Reference proteome</keyword>
<gene>
    <name evidence="3" type="ORF">TeGR_g11099</name>
</gene>
<evidence type="ECO:0000256" key="2">
    <source>
        <dbReference type="SAM" id="Phobius"/>
    </source>
</evidence>
<accession>A0ABQ6N2Y6</accession>
<comment type="caution">
    <text evidence="3">The sequence shown here is derived from an EMBL/GenBank/DDBJ whole genome shotgun (WGS) entry which is preliminary data.</text>
</comment>
<feature type="transmembrane region" description="Helical" evidence="2">
    <location>
        <begin position="199"/>
        <end position="220"/>
    </location>
</feature>
<feature type="region of interest" description="Disordered" evidence="1">
    <location>
        <begin position="604"/>
        <end position="635"/>
    </location>
</feature>
<name>A0ABQ6N2Y6_9STRA</name>
<evidence type="ECO:0000313" key="4">
    <source>
        <dbReference type="Proteomes" id="UP001165060"/>
    </source>
</evidence>
<feature type="transmembrane region" description="Helical" evidence="2">
    <location>
        <begin position="381"/>
        <end position="397"/>
    </location>
</feature>
<evidence type="ECO:0000256" key="1">
    <source>
        <dbReference type="SAM" id="MobiDB-lite"/>
    </source>
</evidence>